<reference evidence="11 12" key="1">
    <citation type="submission" date="2018-10" db="EMBL/GenBank/DDBJ databases">
        <title>Genomic Encyclopedia of Type Strains, Phase IV (KMG-IV): sequencing the most valuable type-strain genomes for metagenomic binning, comparative biology and taxonomic classification.</title>
        <authorList>
            <person name="Goeker M."/>
        </authorList>
    </citation>
    <scope>NUCLEOTIDE SEQUENCE [LARGE SCALE GENOMIC DNA]</scope>
    <source>
        <strain evidence="11 12">DSM 22653</strain>
    </source>
</reference>
<dbReference type="Gene3D" id="6.10.340.10">
    <property type="match status" value="1"/>
</dbReference>
<comment type="caution">
    <text evidence="11">The sequence shown here is derived from an EMBL/GenBank/DDBJ whole genome shotgun (WGS) entry which is preliminary data.</text>
</comment>
<feature type="coiled-coil region" evidence="7">
    <location>
        <begin position="216"/>
        <end position="243"/>
    </location>
</feature>
<dbReference type="OrthoDB" id="13222at2"/>
<evidence type="ECO:0000256" key="2">
    <source>
        <dbReference type="ARBA" id="ARBA00022475"/>
    </source>
</evidence>
<dbReference type="CDD" id="cd06225">
    <property type="entry name" value="HAMP"/>
    <property type="match status" value="1"/>
</dbReference>
<sequence length="455" mass="49742">MEPTSGRVTQEGKGFRLMSLEVKVFFFILASLIVSAILTFFLMSQLHGFISRLGLGYAETIINTLVNLVVMMVMIQIFIQWLVINPLKRAVYALEEVARGNLDATFQHASRDELGLLSVAFEDMRGNLREIIENLLARTREAEELGEMVEHASRENAEASESIAREAEGVAMAAKADRERLASAAQEGEMVLRAVGHMREALAGVERATRSVEEAVAGGREDIAKVLQELEHLKEKVQSWTSLVGRLGQEMASVDDIVRFITDLAEQTNLLALNAAIEAARAGEQGRGFAVVAQEIRKLAEASGRSAQEIGDRLALLRRQADDVVGAITRGVEELIQTFGGISEAEEAFVRIADTVKDMADEVRSAGAALEDVEDKSQEFITVFREIEASLAKSMGAMEAIAGLTEEQTGKAEEMLAALEHMRKAISKLGEEAHRFVLSDSEFAKGKRLRPAVAA</sequence>
<evidence type="ECO:0000256" key="1">
    <source>
        <dbReference type="ARBA" id="ARBA00004236"/>
    </source>
</evidence>
<feature type="domain" description="Methyl-accepting transducer" evidence="9">
    <location>
        <begin position="152"/>
        <end position="388"/>
    </location>
</feature>
<keyword evidence="7" id="KW-0175">Coiled coil</keyword>
<evidence type="ECO:0000256" key="8">
    <source>
        <dbReference type="SAM" id="Phobius"/>
    </source>
</evidence>
<feature type="domain" description="HAMP" evidence="10">
    <location>
        <begin position="81"/>
        <end position="133"/>
    </location>
</feature>
<comment type="subcellular location">
    <subcellularLocation>
        <location evidence="1">Cell membrane</location>
    </subcellularLocation>
</comment>
<evidence type="ECO:0000259" key="10">
    <source>
        <dbReference type="PROSITE" id="PS50885"/>
    </source>
</evidence>
<keyword evidence="8" id="KW-0812">Transmembrane</keyword>
<dbReference type="PROSITE" id="PS50111">
    <property type="entry name" value="CHEMOTAXIS_TRANSDUC_2"/>
    <property type="match status" value="1"/>
</dbReference>
<dbReference type="GO" id="GO:0007165">
    <property type="term" value="P:signal transduction"/>
    <property type="evidence" value="ECO:0007669"/>
    <property type="project" value="UniProtKB-KW"/>
</dbReference>
<dbReference type="SMART" id="SM00304">
    <property type="entry name" value="HAMP"/>
    <property type="match status" value="1"/>
</dbReference>
<dbReference type="PANTHER" id="PTHR32089:SF112">
    <property type="entry name" value="LYSOZYME-LIKE PROTEIN-RELATED"/>
    <property type="match status" value="1"/>
</dbReference>
<dbReference type="Pfam" id="PF00015">
    <property type="entry name" value="MCPsignal"/>
    <property type="match status" value="1"/>
</dbReference>
<dbReference type="PANTHER" id="PTHR32089">
    <property type="entry name" value="METHYL-ACCEPTING CHEMOTAXIS PROTEIN MCPB"/>
    <property type="match status" value="1"/>
</dbReference>
<dbReference type="GO" id="GO:0005886">
    <property type="term" value="C:plasma membrane"/>
    <property type="evidence" value="ECO:0007669"/>
    <property type="project" value="UniProtKB-SubCell"/>
</dbReference>
<evidence type="ECO:0000256" key="7">
    <source>
        <dbReference type="SAM" id="Coils"/>
    </source>
</evidence>
<dbReference type="PROSITE" id="PS50885">
    <property type="entry name" value="HAMP"/>
    <property type="match status" value="1"/>
</dbReference>
<dbReference type="InterPro" id="IPR004089">
    <property type="entry name" value="MCPsignal_dom"/>
</dbReference>
<evidence type="ECO:0000256" key="3">
    <source>
        <dbReference type="ARBA" id="ARBA00023136"/>
    </source>
</evidence>
<comment type="similarity">
    <text evidence="5">Belongs to the methyl-accepting chemotaxis (MCP) protein family.</text>
</comment>
<evidence type="ECO:0000256" key="4">
    <source>
        <dbReference type="ARBA" id="ARBA00023224"/>
    </source>
</evidence>
<organism evidence="11 12">
    <name type="scientific">Brockia lithotrophica</name>
    <dbReference type="NCBI Taxonomy" id="933949"/>
    <lineage>
        <taxon>Bacteria</taxon>
        <taxon>Bacillati</taxon>
        <taxon>Bacillota</taxon>
        <taxon>Bacilli</taxon>
        <taxon>Bacillales</taxon>
        <taxon>Bacillales Family X. Incertae Sedis</taxon>
        <taxon>Brockia</taxon>
    </lineage>
</organism>
<dbReference type="Gene3D" id="1.10.287.950">
    <property type="entry name" value="Methyl-accepting chemotaxis protein"/>
    <property type="match status" value="1"/>
</dbReference>
<evidence type="ECO:0000256" key="6">
    <source>
        <dbReference type="PROSITE-ProRule" id="PRU00284"/>
    </source>
</evidence>
<gene>
    <name evidence="11" type="ORF">C7438_0900</name>
</gene>
<protein>
    <submittedName>
        <fullName evidence="11">Methyl-accepting chemotaxis protein</fullName>
    </submittedName>
</protein>
<proteinExistence type="inferred from homology"/>
<name>A0A660KVS9_9BACL</name>
<keyword evidence="8" id="KW-1133">Transmembrane helix</keyword>
<keyword evidence="4 6" id="KW-0807">Transducer</keyword>
<dbReference type="SUPFAM" id="SSF58104">
    <property type="entry name" value="Methyl-accepting chemotaxis protein (MCP) signaling domain"/>
    <property type="match status" value="1"/>
</dbReference>
<keyword evidence="3 8" id="KW-0472">Membrane</keyword>
<evidence type="ECO:0000313" key="11">
    <source>
        <dbReference type="EMBL" id="RKQ85506.1"/>
    </source>
</evidence>
<feature type="transmembrane region" description="Helical" evidence="8">
    <location>
        <begin position="64"/>
        <end position="84"/>
    </location>
</feature>
<keyword evidence="2" id="KW-1003">Cell membrane</keyword>
<accession>A0A660KVS9</accession>
<dbReference type="InterPro" id="IPR003660">
    <property type="entry name" value="HAMP_dom"/>
</dbReference>
<evidence type="ECO:0000256" key="5">
    <source>
        <dbReference type="ARBA" id="ARBA00029447"/>
    </source>
</evidence>
<keyword evidence="12" id="KW-1185">Reference proteome</keyword>
<dbReference type="SMART" id="SM00283">
    <property type="entry name" value="MA"/>
    <property type="match status" value="1"/>
</dbReference>
<evidence type="ECO:0000259" key="9">
    <source>
        <dbReference type="PROSITE" id="PS50111"/>
    </source>
</evidence>
<dbReference type="Pfam" id="PF00672">
    <property type="entry name" value="HAMP"/>
    <property type="match status" value="1"/>
</dbReference>
<dbReference type="Proteomes" id="UP000267019">
    <property type="component" value="Unassembled WGS sequence"/>
</dbReference>
<dbReference type="AlphaFoldDB" id="A0A660KVS9"/>
<feature type="transmembrane region" description="Helical" evidence="8">
    <location>
        <begin position="24"/>
        <end position="43"/>
    </location>
</feature>
<dbReference type="EMBL" id="RBIJ01000002">
    <property type="protein sequence ID" value="RKQ85506.1"/>
    <property type="molecule type" value="Genomic_DNA"/>
</dbReference>
<evidence type="ECO:0000313" key="12">
    <source>
        <dbReference type="Proteomes" id="UP000267019"/>
    </source>
</evidence>
<dbReference type="RefSeq" id="WP_121444175.1">
    <property type="nucleotide sequence ID" value="NZ_RBIJ01000002.1"/>
</dbReference>